<evidence type="ECO:0000256" key="6">
    <source>
        <dbReference type="SAM" id="Phobius"/>
    </source>
</evidence>
<evidence type="ECO:0000256" key="2">
    <source>
        <dbReference type="ARBA" id="ARBA00022692"/>
    </source>
</evidence>
<dbReference type="RefSeq" id="XP_015406499.1">
    <property type="nucleotide sequence ID" value="XM_015551900.1"/>
</dbReference>
<evidence type="ECO:0000313" key="7">
    <source>
        <dbReference type="EMBL" id="KNG85576.1"/>
    </source>
</evidence>
<feature type="transmembrane region" description="Helical" evidence="6">
    <location>
        <begin position="173"/>
        <end position="198"/>
    </location>
</feature>
<dbReference type="PANTHER" id="PTHR15549">
    <property type="entry name" value="PAIRED IMMUNOGLOBULIN-LIKE TYPE 2 RECEPTOR"/>
    <property type="match status" value="1"/>
</dbReference>
<dbReference type="InterPro" id="IPR051694">
    <property type="entry name" value="Immunoregulatory_rcpt-like"/>
</dbReference>
<gene>
    <name evidence="7" type="ORF">ANOM_006644</name>
</gene>
<evidence type="ECO:0000256" key="1">
    <source>
        <dbReference type="ARBA" id="ARBA00004167"/>
    </source>
</evidence>
<feature type="compositionally biased region" description="Polar residues" evidence="5">
    <location>
        <begin position="155"/>
        <end position="170"/>
    </location>
</feature>
<keyword evidence="2 6" id="KW-0812">Transmembrane</keyword>
<dbReference type="Proteomes" id="UP000037505">
    <property type="component" value="Unassembled WGS sequence"/>
</dbReference>
<name>A0A0L1J193_ASPN3</name>
<dbReference type="GeneID" id="26808448"/>
<organism evidence="7 8">
    <name type="scientific">Aspergillus nomiae NRRL (strain ATCC 15546 / NRRL 13137 / CBS 260.88 / M93)</name>
    <dbReference type="NCBI Taxonomy" id="1509407"/>
    <lineage>
        <taxon>Eukaryota</taxon>
        <taxon>Fungi</taxon>
        <taxon>Dikarya</taxon>
        <taxon>Ascomycota</taxon>
        <taxon>Pezizomycotina</taxon>
        <taxon>Eurotiomycetes</taxon>
        <taxon>Eurotiomycetidae</taxon>
        <taxon>Eurotiales</taxon>
        <taxon>Aspergillaceae</taxon>
        <taxon>Aspergillus</taxon>
        <taxon>Aspergillus subgen. Circumdati</taxon>
    </lineage>
</organism>
<proteinExistence type="predicted"/>
<evidence type="ECO:0000313" key="8">
    <source>
        <dbReference type="Proteomes" id="UP000037505"/>
    </source>
</evidence>
<feature type="region of interest" description="Disordered" evidence="5">
    <location>
        <begin position="206"/>
        <end position="260"/>
    </location>
</feature>
<accession>A0A0L1J193</accession>
<keyword evidence="4 6" id="KW-0472">Membrane</keyword>
<feature type="region of interest" description="Disordered" evidence="5">
    <location>
        <begin position="138"/>
        <end position="170"/>
    </location>
</feature>
<dbReference type="OrthoDB" id="4779287at2759"/>
<dbReference type="AlphaFoldDB" id="A0A0L1J193"/>
<feature type="compositionally biased region" description="Basic and acidic residues" evidence="5">
    <location>
        <begin position="226"/>
        <end position="239"/>
    </location>
</feature>
<dbReference type="GO" id="GO:0016020">
    <property type="term" value="C:membrane"/>
    <property type="evidence" value="ECO:0007669"/>
    <property type="project" value="UniProtKB-SubCell"/>
</dbReference>
<feature type="compositionally biased region" description="Polar residues" evidence="5">
    <location>
        <begin position="209"/>
        <end position="221"/>
    </location>
</feature>
<protein>
    <recommendedName>
        <fullName evidence="9">Glycophorin A domain protein</fullName>
    </recommendedName>
</protein>
<evidence type="ECO:0000256" key="5">
    <source>
        <dbReference type="SAM" id="MobiDB-lite"/>
    </source>
</evidence>
<evidence type="ECO:0000256" key="3">
    <source>
        <dbReference type="ARBA" id="ARBA00022989"/>
    </source>
</evidence>
<comment type="caution">
    <text evidence="7">The sequence shown here is derived from an EMBL/GenBank/DDBJ whole genome shotgun (WGS) entry which is preliminary data.</text>
</comment>
<sequence>MSDYYSSPPAGFTLRRNGTCAANEKECANPWGPWHDCCPGDTYCPSERSDNDRNVCCRTKSGCKALIEQDPHCANNATWDLYNNDGDYFCCLQGKRGFVQTFSEGGAGIACADPDSGELDNPSQSLLNLVARGTASASASPSASLSTSATPTETNIETPSPTESKSDPSSNHVGAIAGGVVGGCAGVALIVALVWFLLRRRRRRRRRQNQVTPVISPNASTPAAELKGRSIAELDHKPIFSELPGGSNTMAHELPVDTRS</sequence>
<dbReference type="PANTHER" id="PTHR15549:SF27">
    <property type="entry name" value="CHITIN-BINDING TYPE-1 DOMAIN-CONTAINING PROTEIN"/>
    <property type="match status" value="1"/>
</dbReference>
<evidence type="ECO:0000256" key="4">
    <source>
        <dbReference type="ARBA" id="ARBA00023136"/>
    </source>
</evidence>
<evidence type="ECO:0008006" key="9">
    <source>
        <dbReference type="Google" id="ProtNLM"/>
    </source>
</evidence>
<comment type="subcellular location">
    <subcellularLocation>
        <location evidence="1">Membrane</location>
        <topology evidence="1">Single-pass membrane protein</topology>
    </subcellularLocation>
</comment>
<keyword evidence="8" id="KW-1185">Reference proteome</keyword>
<feature type="compositionally biased region" description="Low complexity" evidence="5">
    <location>
        <begin position="138"/>
        <end position="154"/>
    </location>
</feature>
<dbReference type="STRING" id="1509407.A0A0L1J193"/>
<keyword evidence="3 6" id="KW-1133">Transmembrane helix</keyword>
<reference evidence="7 8" key="1">
    <citation type="submission" date="2014-06" db="EMBL/GenBank/DDBJ databases">
        <title>The Genome of the Aflatoxigenic Filamentous Fungus Aspergillus nomius.</title>
        <authorList>
            <person name="Moore M.G."/>
            <person name="Shannon B.M."/>
            <person name="Brian M.M."/>
        </authorList>
    </citation>
    <scope>NUCLEOTIDE SEQUENCE [LARGE SCALE GENOMIC DNA]</scope>
    <source>
        <strain evidence="7 8">NRRL 13137</strain>
    </source>
</reference>
<dbReference type="EMBL" id="JNOM01000151">
    <property type="protein sequence ID" value="KNG85576.1"/>
    <property type="molecule type" value="Genomic_DNA"/>
</dbReference>
<dbReference type="GO" id="GO:0071944">
    <property type="term" value="C:cell periphery"/>
    <property type="evidence" value="ECO:0007669"/>
    <property type="project" value="UniProtKB-ARBA"/>
</dbReference>